<dbReference type="InterPro" id="IPR002711">
    <property type="entry name" value="HNH"/>
</dbReference>
<evidence type="ECO:0000256" key="4">
    <source>
        <dbReference type="ARBA" id="ARBA00040194"/>
    </source>
</evidence>
<gene>
    <name evidence="6" type="ORF">GCM10022421_32140</name>
</gene>
<evidence type="ECO:0000313" key="6">
    <source>
        <dbReference type="EMBL" id="GAA3721192.1"/>
    </source>
</evidence>
<feature type="domain" description="HNH nuclease" evidence="5">
    <location>
        <begin position="45"/>
        <end position="101"/>
    </location>
</feature>
<name>A0ABP7ENH6_9GAMM</name>
<protein>
    <recommendedName>
        <fullName evidence="4">Putative HNH nuclease YajD</fullName>
    </recommendedName>
</protein>
<proteinExistence type="inferred from homology"/>
<dbReference type="Gene3D" id="1.10.30.50">
    <property type="match status" value="1"/>
</dbReference>
<evidence type="ECO:0000256" key="1">
    <source>
        <dbReference type="ARBA" id="ARBA00022722"/>
    </source>
</evidence>
<dbReference type="PANTHER" id="PTHR41286">
    <property type="entry name" value="HNH NUCLEASE YAJD-RELATED"/>
    <property type="match status" value="1"/>
</dbReference>
<dbReference type="CDD" id="cd00085">
    <property type="entry name" value="HNHc"/>
    <property type="match status" value="1"/>
</dbReference>
<keyword evidence="6" id="KW-0255">Endonuclease</keyword>
<keyword evidence="2" id="KW-0378">Hydrolase</keyword>
<accession>A0ABP7ENH6</accession>
<dbReference type="SMART" id="SM00507">
    <property type="entry name" value="HNHc"/>
    <property type="match status" value="1"/>
</dbReference>
<dbReference type="GO" id="GO:0004519">
    <property type="term" value="F:endonuclease activity"/>
    <property type="evidence" value="ECO:0007669"/>
    <property type="project" value="UniProtKB-KW"/>
</dbReference>
<reference evidence="7" key="1">
    <citation type="journal article" date="2019" name="Int. J. Syst. Evol. Microbiol.">
        <title>The Global Catalogue of Microorganisms (GCM) 10K type strain sequencing project: providing services to taxonomists for standard genome sequencing and annotation.</title>
        <authorList>
            <consortium name="The Broad Institute Genomics Platform"/>
            <consortium name="The Broad Institute Genome Sequencing Center for Infectious Disease"/>
            <person name="Wu L."/>
            <person name="Ma J."/>
        </authorList>
    </citation>
    <scope>NUCLEOTIDE SEQUENCE [LARGE SCALE GENOMIC DNA]</scope>
    <source>
        <strain evidence="7">JCM 17329</strain>
    </source>
</reference>
<keyword evidence="1" id="KW-0540">Nuclease</keyword>
<dbReference type="Proteomes" id="UP001501479">
    <property type="component" value="Unassembled WGS sequence"/>
</dbReference>
<dbReference type="EMBL" id="BAABDS010000046">
    <property type="protein sequence ID" value="GAA3721192.1"/>
    <property type="molecule type" value="Genomic_DNA"/>
</dbReference>
<dbReference type="Pfam" id="PF01844">
    <property type="entry name" value="HNH"/>
    <property type="match status" value="1"/>
</dbReference>
<sequence>MLKLKMLKPTIKAADTRQIRMVNPDSWRNDKTSSAQRGYGYKWQQARAKFLAEHPLCRYCLERDNIVTPATVVDHIVPHRGDSKLFWRRSNWQSLCARHHSSDKQREENGAR</sequence>
<evidence type="ECO:0000313" key="7">
    <source>
        <dbReference type="Proteomes" id="UP001501479"/>
    </source>
</evidence>
<comment type="caution">
    <text evidence="6">The sequence shown here is derived from an EMBL/GenBank/DDBJ whole genome shotgun (WGS) entry which is preliminary data.</text>
</comment>
<comment type="similarity">
    <text evidence="3">Belongs to the HNH nuclease family.</text>
</comment>
<organism evidence="6 7">
    <name type="scientific">Oceanisphaera sediminis</name>
    <dbReference type="NCBI Taxonomy" id="981381"/>
    <lineage>
        <taxon>Bacteria</taxon>
        <taxon>Pseudomonadati</taxon>
        <taxon>Pseudomonadota</taxon>
        <taxon>Gammaproteobacteria</taxon>
        <taxon>Aeromonadales</taxon>
        <taxon>Aeromonadaceae</taxon>
        <taxon>Oceanisphaera</taxon>
    </lineage>
</organism>
<keyword evidence="7" id="KW-1185">Reference proteome</keyword>
<evidence type="ECO:0000259" key="5">
    <source>
        <dbReference type="SMART" id="SM00507"/>
    </source>
</evidence>
<dbReference type="InterPro" id="IPR003615">
    <property type="entry name" value="HNH_nuc"/>
</dbReference>
<evidence type="ECO:0000256" key="2">
    <source>
        <dbReference type="ARBA" id="ARBA00022801"/>
    </source>
</evidence>
<dbReference type="RefSeq" id="WP_344965780.1">
    <property type="nucleotide sequence ID" value="NZ_BAABDS010000046.1"/>
</dbReference>
<evidence type="ECO:0000256" key="3">
    <source>
        <dbReference type="ARBA" id="ARBA00038412"/>
    </source>
</evidence>
<dbReference type="PANTHER" id="PTHR41286:SF1">
    <property type="entry name" value="HNH NUCLEASE YAJD-RELATED"/>
    <property type="match status" value="1"/>
</dbReference>